<reference evidence="3 4" key="1">
    <citation type="submission" date="2016-10" db="EMBL/GenBank/DDBJ databases">
        <authorList>
            <person name="de Groot N.N."/>
        </authorList>
    </citation>
    <scope>NUCLEOTIDE SEQUENCE [LARGE SCALE GENOMIC DNA]</scope>
    <source>
        <strain evidence="3 4">CBS 141442</strain>
    </source>
</reference>
<dbReference type="GO" id="GO:0005737">
    <property type="term" value="C:cytoplasm"/>
    <property type="evidence" value="ECO:0007669"/>
    <property type="project" value="TreeGrafter"/>
</dbReference>
<dbReference type="Pfam" id="PF02558">
    <property type="entry name" value="ApbA"/>
    <property type="match status" value="1"/>
</dbReference>
<dbReference type="FunFam" id="1.10.1040.10:FF:000017">
    <property type="entry name" value="2-dehydropantoate 2-reductase"/>
    <property type="match status" value="1"/>
</dbReference>
<dbReference type="InterPro" id="IPR013332">
    <property type="entry name" value="KPR_N"/>
</dbReference>
<protein>
    <submittedName>
        <fullName evidence="3">CIC11C00000002108</fullName>
    </submittedName>
</protein>
<dbReference type="PANTHER" id="PTHR21708">
    <property type="entry name" value="PROBABLE 2-DEHYDROPANTOATE 2-REDUCTASE"/>
    <property type="match status" value="1"/>
</dbReference>
<evidence type="ECO:0000259" key="1">
    <source>
        <dbReference type="Pfam" id="PF02558"/>
    </source>
</evidence>
<dbReference type="AlphaFoldDB" id="A0A1L0B8V1"/>
<name>A0A1L0B8V1_9ASCO</name>
<dbReference type="InterPro" id="IPR013328">
    <property type="entry name" value="6PGD_dom2"/>
</dbReference>
<evidence type="ECO:0000313" key="4">
    <source>
        <dbReference type="Proteomes" id="UP000182334"/>
    </source>
</evidence>
<dbReference type="EMBL" id="LT635756">
    <property type="protein sequence ID" value="SGZ47754.1"/>
    <property type="molecule type" value="Genomic_DNA"/>
</dbReference>
<organism evidence="3 4">
    <name type="scientific">Sungouiella intermedia</name>
    <dbReference type="NCBI Taxonomy" id="45354"/>
    <lineage>
        <taxon>Eukaryota</taxon>
        <taxon>Fungi</taxon>
        <taxon>Dikarya</taxon>
        <taxon>Ascomycota</taxon>
        <taxon>Saccharomycotina</taxon>
        <taxon>Pichiomycetes</taxon>
        <taxon>Metschnikowiaceae</taxon>
        <taxon>Sungouiella</taxon>
    </lineage>
</organism>
<sequence>MPKVLIVGSGGVGAMAALSLSLNNKCDVTLVVRSDYDVVSSSGYTINSVTYGDFTAWKPHNIVRSVADAAANGPYDYVVLTTKNIPDGRMTCEEIIQPAVTDGLTTIVLIQNGIDIEKPMIKQFPHCVILSGVSLIGSANVNCVVKNSHKDIIFLAPFDNPNMDTQLAQEKTRQFAELYQNANKDINTVVIEESAGRSRWEKLVNNSVFNPVTAITGLDINRCQINDANNGLFRPAMDEVYAIAASEGVTIDPAARDKFLHVADGSFFKSSMLVDLNKSQLMELEVILGNPLRIAARNGVATPILSTLYEMLKMAQFRTKEKIGMVKVTESRYVGRNSDDYEEIFAAENTDRENL</sequence>
<dbReference type="SUPFAM" id="SSF51735">
    <property type="entry name" value="NAD(P)-binding Rossmann-fold domains"/>
    <property type="match status" value="1"/>
</dbReference>
<dbReference type="InterPro" id="IPR008927">
    <property type="entry name" value="6-PGluconate_DH-like_C_sf"/>
</dbReference>
<dbReference type="PANTHER" id="PTHR21708:SF30">
    <property type="entry name" value="2-DEHYDROPANTOATE 2-REDUCTASE-RELATED"/>
    <property type="match status" value="1"/>
</dbReference>
<dbReference type="InterPro" id="IPR013752">
    <property type="entry name" value="KPA_reductase"/>
</dbReference>
<dbReference type="OrthoDB" id="3609at2759"/>
<dbReference type="Pfam" id="PF08546">
    <property type="entry name" value="ApbA_C"/>
    <property type="match status" value="1"/>
</dbReference>
<feature type="domain" description="Ketopantoate reductase C-terminal" evidence="2">
    <location>
        <begin position="198"/>
        <end position="315"/>
    </location>
</feature>
<dbReference type="Gene3D" id="3.40.50.720">
    <property type="entry name" value="NAD(P)-binding Rossmann-like Domain"/>
    <property type="match status" value="1"/>
</dbReference>
<dbReference type="STRING" id="45354.A0A1L0B8V1"/>
<proteinExistence type="predicted"/>
<dbReference type="InterPro" id="IPR051402">
    <property type="entry name" value="KPR-Related"/>
</dbReference>
<dbReference type="Proteomes" id="UP000182334">
    <property type="component" value="Chromosome I"/>
</dbReference>
<dbReference type="Gene3D" id="1.10.1040.10">
    <property type="entry name" value="N-(1-d-carboxylethyl)-l-norvaline Dehydrogenase, domain 2"/>
    <property type="match status" value="1"/>
</dbReference>
<evidence type="ECO:0000259" key="2">
    <source>
        <dbReference type="Pfam" id="PF08546"/>
    </source>
</evidence>
<keyword evidence="4" id="KW-1185">Reference proteome</keyword>
<feature type="domain" description="Ketopantoate reductase N-terminal" evidence="1">
    <location>
        <begin position="4"/>
        <end position="151"/>
    </location>
</feature>
<evidence type="ECO:0000313" key="3">
    <source>
        <dbReference type="EMBL" id="SGZ47754.1"/>
    </source>
</evidence>
<gene>
    <name evidence="3" type="ORF">SAMEA4029010_CIC11G00000002108</name>
</gene>
<dbReference type="InterPro" id="IPR036291">
    <property type="entry name" value="NAD(P)-bd_dom_sf"/>
</dbReference>
<dbReference type="SUPFAM" id="SSF48179">
    <property type="entry name" value="6-phosphogluconate dehydrogenase C-terminal domain-like"/>
    <property type="match status" value="1"/>
</dbReference>
<accession>A0A1L0B8V1</accession>